<dbReference type="Proteomes" id="UP000183299">
    <property type="component" value="Unassembled WGS sequence"/>
</dbReference>
<name>A0A1I3SRH1_9RHOB</name>
<feature type="domain" description="DUF6473" evidence="1">
    <location>
        <begin position="1"/>
        <end position="272"/>
    </location>
</feature>
<dbReference type="InterPro" id="IPR045524">
    <property type="entry name" value="DUF6473"/>
</dbReference>
<dbReference type="Pfam" id="PF20078">
    <property type="entry name" value="DUF6473"/>
    <property type="match status" value="1"/>
</dbReference>
<keyword evidence="3" id="KW-1185">Reference proteome</keyword>
<proteinExistence type="predicted"/>
<sequence length="275" mass="30415">MAYQNMGEGALNYTPCRYGNSKLLFRGPQKDLDAPYVAFLGGTETYGKFVDMPFPALVETSLGMTGVNLGCVNGGVDVFLSDETVLDICRKAEVTVLQIPGAQNISNRFYTVHARRNDRFLRASDELQRMYRNIDFTDFNFTRHLLHTLGAASSKKFAMVREELRRAWSARMETMVEKLHGDVVLLWLSDHSPDDGAACDAIAGDPLFVNCEMVEGLRPLVKDVVEVVATKDEIATGYELMVHSDLDAPAAREMLGPVVHAGAAGMLREALMPYV</sequence>
<evidence type="ECO:0000313" key="3">
    <source>
        <dbReference type="Proteomes" id="UP000183299"/>
    </source>
</evidence>
<dbReference type="EMBL" id="FORY01000007">
    <property type="protein sequence ID" value="SFJ60792.1"/>
    <property type="molecule type" value="Genomic_DNA"/>
</dbReference>
<organism evidence="2 3">
    <name type="scientific">Celeribacter halophilus</name>
    <dbReference type="NCBI Taxonomy" id="576117"/>
    <lineage>
        <taxon>Bacteria</taxon>
        <taxon>Pseudomonadati</taxon>
        <taxon>Pseudomonadota</taxon>
        <taxon>Alphaproteobacteria</taxon>
        <taxon>Rhodobacterales</taxon>
        <taxon>Roseobacteraceae</taxon>
        <taxon>Celeribacter</taxon>
    </lineage>
</organism>
<gene>
    <name evidence="2" type="ORF">SAMN04488138_10725</name>
</gene>
<dbReference type="STRING" id="576117.SAMN04488138_10725"/>
<reference evidence="2 3" key="1">
    <citation type="submission" date="2016-10" db="EMBL/GenBank/DDBJ databases">
        <authorList>
            <person name="de Groot N.N."/>
        </authorList>
    </citation>
    <scope>NUCLEOTIDE SEQUENCE [LARGE SCALE GENOMIC DNA]</scope>
    <source>
        <strain evidence="2 3">CGMCC 1.8891</strain>
    </source>
</reference>
<evidence type="ECO:0000259" key="1">
    <source>
        <dbReference type="Pfam" id="PF20078"/>
    </source>
</evidence>
<dbReference type="AlphaFoldDB" id="A0A1I3SRH1"/>
<accession>A0A1I3SRH1</accession>
<dbReference type="GeneID" id="98665107"/>
<dbReference type="RefSeq" id="WP_066604667.1">
    <property type="nucleotide sequence ID" value="NZ_FORY01000007.1"/>
</dbReference>
<protein>
    <recommendedName>
        <fullName evidence="1">DUF6473 domain-containing protein</fullName>
    </recommendedName>
</protein>
<dbReference type="OrthoDB" id="7838347at2"/>
<evidence type="ECO:0000313" key="2">
    <source>
        <dbReference type="EMBL" id="SFJ60792.1"/>
    </source>
</evidence>